<dbReference type="PROSITE" id="PS01229">
    <property type="entry name" value="COF_2"/>
    <property type="match status" value="1"/>
</dbReference>
<dbReference type="InterPro" id="IPR036412">
    <property type="entry name" value="HAD-like_sf"/>
</dbReference>
<dbReference type="GO" id="GO:0000287">
    <property type="term" value="F:magnesium ion binding"/>
    <property type="evidence" value="ECO:0007669"/>
    <property type="project" value="TreeGrafter"/>
</dbReference>
<dbReference type="GO" id="GO:0005829">
    <property type="term" value="C:cytosol"/>
    <property type="evidence" value="ECO:0007669"/>
    <property type="project" value="TreeGrafter"/>
</dbReference>
<dbReference type="PANTHER" id="PTHR10000:SF53">
    <property type="entry name" value="5-AMINO-6-(5-PHOSPHO-D-RIBITYLAMINO)URACIL PHOSPHATASE YBJI-RELATED"/>
    <property type="match status" value="1"/>
</dbReference>
<dbReference type="AlphaFoldDB" id="J0YDX0"/>
<protein>
    <submittedName>
        <fullName evidence="1">Sugar-phosphatase</fullName>
        <ecNumber evidence="1">3.1.3.23</ecNumber>
    </submittedName>
</protein>
<gene>
    <name evidence="1" type="ORF">SPAR10_1588</name>
</gene>
<dbReference type="SFLD" id="SFLDG01140">
    <property type="entry name" value="C2.B:_Phosphomannomutase_and_P"/>
    <property type="match status" value="1"/>
</dbReference>
<dbReference type="OrthoDB" id="9814970at2"/>
<sequence>MEIKIIATDMDGTLLDPRGQLDLPRLEKIIDQLDRRGVRFVIATGNEIHRMRQLLGHLAERVVLVVANGARIFENNELLQAQTWDDDMVDKALAYFKGRECQNQFVVTAVNGGFVKEGTVFTELDKFMTPEMIEKLYQRMNFVDEFDSSLFGGVLKMSMVVGEERSESVLQEINDLFDGRVRAVSSGYGCIDILQDGIHKAWGLEELLKRWNLKPEQIMAFGDSENDIEMLELAGISYAMENAEEAVKRVATKVAPANSQAGVYKVLENWLERGE</sequence>
<dbReference type="PATRIC" id="fig|1159208.3.peg.1515"/>
<accession>J0YDX0</accession>
<keyword evidence="1" id="KW-0378">Hydrolase</keyword>
<dbReference type="CDD" id="cd07518">
    <property type="entry name" value="HAD_YbiV-Like"/>
    <property type="match status" value="1"/>
</dbReference>
<dbReference type="InterPro" id="IPR000150">
    <property type="entry name" value="Cof"/>
</dbReference>
<dbReference type="InterPro" id="IPR023214">
    <property type="entry name" value="HAD_sf"/>
</dbReference>
<dbReference type="Proteomes" id="UP000010312">
    <property type="component" value="Unassembled WGS sequence"/>
</dbReference>
<dbReference type="SUPFAM" id="SSF56784">
    <property type="entry name" value="HAD-like"/>
    <property type="match status" value="1"/>
</dbReference>
<dbReference type="Pfam" id="PF08282">
    <property type="entry name" value="Hydrolase_3"/>
    <property type="match status" value="1"/>
</dbReference>
<organism evidence="1 2">
    <name type="scientific">Streptococcus infantis SPAR10</name>
    <dbReference type="NCBI Taxonomy" id="1159208"/>
    <lineage>
        <taxon>Bacteria</taxon>
        <taxon>Bacillati</taxon>
        <taxon>Bacillota</taxon>
        <taxon>Bacilli</taxon>
        <taxon>Lactobacillales</taxon>
        <taxon>Streptococcaceae</taxon>
        <taxon>Streptococcus</taxon>
    </lineage>
</organism>
<dbReference type="RefSeq" id="WP_004253767.1">
    <property type="nucleotide sequence ID" value="NZ_ALCH01000006.1"/>
</dbReference>
<dbReference type="EMBL" id="ALCH01000006">
    <property type="protein sequence ID" value="EJG85471.1"/>
    <property type="molecule type" value="Genomic_DNA"/>
</dbReference>
<evidence type="ECO:0000313" key="2">
    <source>
        <dbReference type="Proteomes" id="UP000010312"/>
    </source>
</evidence>
<reference evidence="1 2" key="1">
    <citation type="submission" date="2012-05" db="EMBL/GenBank/DDBJ databases">
        <title>Genomic Sequence of Streptococcus mitis SPAR10.</title>
        <authorList>
            <person name="Chancey S."/>
            <person name="Kumar N."/>
            <person name="Sengamalay N."/>
            <person name="Matthews C."/>
            <person name="Hine E."/>
            <person name="Pallavajjal A."/>
            <person name="Abolude O."/>
            <person name="Daugherty S.C."/>
            <person name="Parankush S.P."/>
            <person name="Sadzewicz L."/>
            <person name="Tallon L.J."/>
            <person name="Farley M.M."/>
            <person name="Baughman W."/>
            <person name="McGee L."/>
            <person name="Stephens D.S."/>
            <person name="Tettelin H."/>
        </authorList>
    </citation>
    <scope>NUCLEOTIDE SEQUENCE [LARGE SCALE GENOMIC DNA]</scope>
    <source>
        <strain evidence="1 2">SPAR10</strain>
    </source>
</reference>
<dbReference type="GO" id="GO:0050308">
    <property type="term" value="F:sugar-phosphatase activity"/>
    <property type="evidence" value="ECO:0007669"/>
    <property type="project" value="UniProtKB-EC"/>
</dbReference>
<dbReference type="SFLD" id="SFLDS00003">
    <property type="entry name" value="Haloacid_Dehalogenase"/>
    <property type="match status" value="1"/>
</dbReference>
<evidence type="ECO:0000313" key="1">
    <source>
        <dbReference type="EMBL" id="EJG85471.1"/>
    </source>
</evidence>
<comment type="caution">
    <text evidence="1">The sequence shown here is derived from an EMBL/GenBank/DDBJ whole genome shotgun (WGS) entry which is preliminary data.</text>
</comment>
<name>J0YDX0_9STRE</name>
<dbReference type="InterPro" id="IPR006379">
    <property type="entry name" value="HAD-SF_hydro_IIB"/>
</dbReference>
<dbReference type="SFLD" id="SFLDG01144">
    <property type="entry name" value="C2.B.4:_PGP_Like"/>
    <property type="match status" value="1"/>
</dbReference>
<dbReference type="Gene3D" id="3.40.50.1000">
    <property type="entry name" value="HAD superfamily/HAD-like"/>
    <property type="match status" value="1"/>
</dbReference>
<proteinExistence type="predicted"/>
<dbReference type="PANTHER" id="PTHR10000">
    <property type="entry name" value="PHOSPHOSERINE PHOSPHATASE"/>
    <property type="match status" value="1"/>
</dbReference>
<dbReference type="EC" id="3.1.3.23" evidence="1"/>
<dbReference type="Gene3D" id="3.30.1240.10">
    <property type="match status" value="1"/>
</dbReference>
<dbReference type="NCBIfam" id="TIGR01484">
    <property type="entry name" value="HAD-SF-IIB"/>
    <property type="match status" value="1"/>
</dbReference>
<dbReference type="NCBIfam" id="TIGR00099">
    <property type="entry name" value="Cof-subfamily"/>
    <property type="match status" value="1"/>
</dbReference>